<accession>A0A3S5CS10</accession>
<keyword evidence="1" id="KW-0479">Metal-binding</keyword>
<evidence type="ECO:0000256" key="2">
    <source>
        <dbReference type="ARBA" id="ARBA00022771"/>
    </source>
</evidence>
<keyword evidence="7" id="KW-1185">Reference proteome</keyword>
<comment type="caution">
    <text evidence="6">The sequence shown here is derived from an EMBL/GenBank/DDBJ whole genome shotgun (WGS) entry which is preliminary data.</text>
</comment>
<dbReference type="InterPro" id="IPR004181">
    <property type="entry name" value="Znf_MIZ"/>
</dbReference>
<dbReference type="Pfam" id="PF02891">
    <property type="entry name" value="zf-MIZ"/>
    <property type="match status" value="1"/>
</dbReference>
<evidence type="ECO:0000313" key="7">
    <source>
        <dbReference type="Proteomes" id="UP000784294"/>
    </source>
</evidence>
<dbReference type="Gene3D" id="3.30.40.10">
    <property type="entry name" value="Zinc/RING finger domain, C3HC4 (zinc finger)"/>
    <property type="match status" value="1"/>
</dbReference>
<organism evidence="6 7">
    <name type="scientific">Protopolystoma xenopodis</name>
    <dbReference type="NCBI Taxonomy" id="117903"/>
    <lineage>
        <taxon>Eukaryota</taxon>
        <taxon>Metazoa</taxon>
        <taxon>Spiralia</taxon>
        <taxon>Lophotrochozoa</taxon>
        <taxon>Platyhelminthes</taxon>
        <taxon>Monogenea</taxon>
        <taxon>Polyopisthocotylea</taxon>
        <taxon>Polystomatidea</taxon>
        <taxon>Polystomatidae</taxon>
        <taxon>Protopolystoma</taxon>
    </lineage>
</organism>
<dbReference type="PROSITE" id="PS51044">
    <property type="entry name" value="ZF_SP_RING"/>
    <property type="match status" value="1"/>
</dbReference>
<gene>
    <name evidence="6" type="ORF">PXEA_LOCUS36797</name>
</gene>
<dbReference type="AlphaFoldDB" id="A0A3S5CS10"/>
<evidence type="ECO:0000256" key="4">
    <source>
        <dbReference type="PROSITE-ProRule" id="PRU00452"/>
    </source>
</evidence>
<dbReference type="GO" id="GO:0008270">
    <property type="term" value="F:zinc ion binding"/>
    <property type="evidence" value="ECO:0007669"/>
    <property type="project" value="UniProtKB-KW"/>
</dbReference>
<evidence type="ECO:0000256" key="3">
    <source>
        <dbReference type="ARBA" id="ARBA00022833"/>
    </source>
</evidence>
<keyword evidence="3" id="KW-0862">Zinc</keyword>
<dbReference type="OrthoDB" id="27975at2759"/>
<sequence>MAHMPALNVLLDGLQRRRPVGVNALCEVIARVGSPDSASPNNGTDSLDSLSSRPLVAELSLICPVFGSRMRVPGRITGCQHIEAFDMEAFLRREVFWPRLNCPICG</sequence>
<dbReference type="Proteomes" id="UP000784294">
    <property type="component" value="Unassembled WGS sequence"/>
</dbReference>
<feature type="domain" description="SP-RING-type" evidence="5">
    <location>
        <begin position="43"/>
        <end position="106"/>
    </location>
</feature>
<reference evidence="6" key="1">
    <citation type="submission" date="2018-11" db="EMBL/GenBank/DDBJ databases">
        <authorList>
            <consortium name="Pathogen Informatics"/>
        </authorList>
    </citation>
    <scope>NUCLEOTIDE SEQUENCE</scope>
</reference>
<dbReference type="EMBL" id="CAAALY010280705">
    <property type="protein sequence ID" value="VEL43357.1"/>
    <property type="molecule type" value="Genomic_DNA"/>
</dbReference>
<evidence type="ECO:0000313" key="6">
    <source>
        <dbReference type="EMBL" id="VEL43357.1"/>
    </source>
</evidence>
<evidence type="ECO:0000259" key="5">
    <source>
        <dbReference type="PROSITE" id="PS51044"/>
    </source>
</evidence>
<evidence type="ECO:0000256" key="1">
    <source>
        <dbReference type="ARBA" id="ARBA00022723"/>
    </source>
</evidence>
<protein>
    <recommendedName>
        <fullName evidence="5">SP-RING-type domain-containing protein</fullName>
    </recommendedName>
</protein>
<keyword evidence="2 4" id="KW-0863">Zinc-finger</keyword>
<name>A0A3S5CS10_9PLAT</name>
<proteinExistence type="predicted"/>
<dbReference type="InterPro" id="IPR013083">
    <property type="entry name" value="Znf_RING/FYVE/PHD"/>
</dbReference>